<dbReference type="AlphaFoldDB" id="A0A5P3VTD6"/>
<organism evidence="1 2">
    <name type="scientific">Cupriavidus oxalaticus</name>
    <dbReference type="NCBI Taxonomy" id="96344"/>
    <lineage>
        <taxon>Bacteria</taxon>
        <taxon>Pseudomonadati</taxon>
        <taxon>Pseudomonadota</taxon>
        <taxon>Betaproteobacteria</taxon>
        <taxon>Burkholderiales</taxon>
        <taxon>Burkholderiaceae</taxon>
        <taxon>Cupriavidus</taxon>
    </lineage>
</organism>
<geneLocation type="plasmid" evidence="1">
    <name>unnamed1</name>
</geneLocation>
<accession>A0A5P3VTD6</accession>
<proteinExistence type="predicted"/>
<keyword evidence="1" id="KW-0614">Plasmid</keyword>
<sequence length="123" mass="13944">MEIERLPRGVPQRLYECWSLARASGTTQMDCDGWLEGQFGRQMLPGARYYRQGSLVFKLRHRGLYSVESRARGGRNFRCLLAGNYPLISFVGTSGAILPWLTIHGLFSIDEIATLRLVEEPLP</sequence>
<dbReference type="EMBL" id="CP032520">
    <property type="protein sequence ID" value="QEZ48803.1"/>
    <property type="molecule type" value="Genomic_DNA"/>
</dbReference>
<dbReference type="Proteomes" id="UP000325743">
    <property type="component" value="Plasmid unnamed1"/>
</dbReference>
<reference evidence="1 2" key="1">
    <citation type="submission" date="2018-09" db="EMBL/GenBank/DDBJ databases">
        <title>Complete genome sequence of Cupriavidus oxalaticus T2, a bacterium capable of phenol tolerance and degradation.</title>
        <authorList>
            <person name="Yan J."/>
        </authorList>
    </citation>
    <scope>NUCLEOTIDE SEQUENCE [LARGE SCALE GENOMIC DNA]</scope>
    <source>
        <strain evidence="1 2">T2</strain>
        <plasmid evidence="1 2">unnamed1</plasmid>
    </source>
</reference>
<protein>
    <submittedName>
        <fullName evidence="1">Uncharacterized protein</fullName>
    </submittedName>
</protein>
<evidence type="ECO:0000313" key="2">
    <source>
        <dbReference type="Proteomes" id="UP000325743"/>
    </source>
</evidence>
<evidence type="ECO:0000313" key="1">
    <source>
        <dbReference type="EMBL" id="QEZ48803.1"/>
    </source>
</evidence>
<name>A0A5P3VTD6_9BURK</name>
<gene>
    <name evidence="1" type="ORF">D2917_31500</name>
</gene>